<keyword evidence="2 5" id="KW-0479">Metal-binding</keyword>
<comment type="similarity">
    <text evidence="1">Belongs to the carotenoid oxygenase family.</text>
</comment>
<evidence type="ECO:0000256" key="5">
    <source>
        <dbReference type="PIRSR" id="PIRSR604294-1"/>
    </source>
</evidence>
<feature type="binding site" evidence="5">
    <location>
        <position position="314"/>
    </location>
    <ligand>
        <name>Fe cation</name>
        <dbReference type="ChEBI" id="CHEBI:24875"/>
        <note>catalytic</note>
    </ligand>
</feature>
<evidence type="ECO:0000256" key="3">
    <source>
        <dbReference type="ARBA" id="ARBA00023002"/>
    </source>
</evidence>
<keyword evidence="3" id="KW-0560">Oxidoreductase</keyword>
<accession>A0A1H6KAA1</accession>
<dbReference type="InterPro" id="IPR004294">
    <property type="entry name" value="Carotenoid_Oase"/>
</dbReference>
<proteinExistence type="inferred from homology"/>
<organism evidence="6 7">
    <name type="scientific">Bathymodiolus azoricus thioautotrophic gill symbiont</name>
    <dbReference type="NCBI Taxonomy" id="235205"/>
    <lineage>
        <taxon>Bacteria</taxon>
        <taxon>Pseudomonadati</taxon>
        <taxon>Pseudomonadota</taxon>
        <taxon>Gammaproteobacteria</taxon>
        <taxon>sulfur-oxidizing symbionts</taxon>
    </lineage>
</organism>
<evidence type="ECO:0000256" key="2">
    <source>
        <dbReference type="ARBA" id="ARBA00022723"/>
    </source>
</evidence>
<dbReference type="PANTHER" id="PTHR10543:SF89">
    <property type="entry name" value="CAROTENOID 9,10(9',10')-CLEAVAGE DIOXYGENASE 1"/>
    <property type="match status" value="1"/>
</dbReference>
<dbReference type="Pfam" id="PF03055">
    <property type="entry name" value="RPE65"/>
    <property type="match status" value="1"/>
</dbReference>
<gene>
    <name evidence="6" type="ORF">BAZSYMA_ACONTIG00023_15</name>
</gene>
<feature type="binding site" evidence="5">
    <location>
        <position position="486"/>
    </location>
    <ligand>
        <name>Fe cation</name>
        <dbReference type="ChEBI" id="CHEBI:24875"/>
        <note>catalytic</note>
    </ligand>
</feature>
<keyword evidence="4 5" id="KW-0408">Iron</keyword>
<evidence type="ECO:0000313" key="7">
    <source>
        <dbReference type="Proteomes" id="UP000198988"/>
    </source>
</evidence>
<evidence type="ECO:0000256" key="1">
    <source>
        <dbReference type="ARBA" id="ARBA00006787"/>
    </source>
</evidence>
<protein>
    <submittedName>
        <fullName evidence="6">Lignostilbene-alpha, beta-dioxygenase-relatedenzy me</fullName>
    </submittedName>
</protein>
<dbReference type="Proteomes" id="UP000198988">
    <property type="component" value="Unassembled WGS sequence"/>
</dbReference>
<evidence type="ECO:0000313" key="6">
    <source>
        <dbReference type="EMBL" id="SEH70037.1"/>
    </source>
</evidence>
<keyword evidence="6" id="KW-0223">Dioxygenase</keyword>
<sequence length="492" mass="56785">MNRREFIQSTAGLAFGSLVFPHLSFAEQDEWIATFNQNLKIKPWLIGWQGTNQETLQTKELEIKGKIPQDLNGYFYRNGPAQNEVHGKRYHHWFDGDGMVQKFHIANGKISHFGKMVDTHKYLTEKQQQKMLFRAFGTYLPRRIANVDRINTANISLLPLNKRLFALWEGGSAYEIDPETLKTIGIQSWSPQTKGLPFGAHYHQDSDGSIWNIGYASLNDAIVLWHLDNRGKLKQFKILPIENVPMVHDFMITEKYLVLLLPSFRFDKAKFMNKHSFLDAHYFDKDQATIVWLIDKDTLNIQKTFELPAQFVFHFVNAYEQGNEVVFESMRYPNADIFNVFTEVMRGRSKKFTEAYPYRVRLNLEKNTVVEEKLSNIYNEFPSIDINETGLVHTQVVSLQQRGELFLNSVAINNYQTGEAQHFSYAKQLAEEHLLIKDSRGNDWVVGTTLDYGEKCTKVNIFNAKKLNDGPVAVAKLPYVLPLGFHGKFVNA</sequence>
<dbReference type="OrthoDB" id="6636843at2"/>
<dbReference type="RefSeq" id="WP_090715198.1">
    <property type="nucleotide sequence ID" value="NZ_CAESAP020000344.1"/>
</dbReference>
<dbReference type="PANTHER" id="PTHR10543">
    <property type="entry name" value="BETA-CAROTENE DIOXYGENASE"/>
    <property type="match status" value="1"/>
</dbReference>
<evidence type="ECO:0000256" key="4">
    <source>
        <dbReference type="ARBA" id="ARBA00023004"/>
    </source>
</evidence>
<dbReference type="GO" id="GO:0046872">
    <property type="term" value="F:metal ion binding"/>
    <property type="evidence" value="ECO:0007669"/>
    <property type="project" value="UniProtKB-KW"/>
</dbReference>
<reference evidence="7" key="1">
    <citation type="submission" date="2016-06" db="EMBL/GenBank/DDBJ databases">
        <authorList>
            <person name="Petersen J."/>
            <person name="Sayavedra L."/>
        </authorList>
    </citation>
    <scope>NUCLEOTIDE SEQUENCE [LARGE SCALE GENOMIC DNA]</scope>
    <source>
        <strain evidence="7">BazSymA</strain>
    </source>
</reference>
<dbReference type="AlphaFoldDB" id="A0A1H6KAA1"/>
<dbReference type="GO" id="GO:0010436">
    <property type="term" value="F:carotenoid dioxygenase activity"/>
    <property type="evidence" value="ECO:0007669"/>
    <property type="project" value="TreeGrafter"/>
</dbReference>
<feature type="binding site" evidence="5">
    <location>
        <position position="248"/>
    </location>
    <ligand>
        <name>Fe cation</name>
        <dbReference type="ChEBI" id="CHEBI:24875"/>
        <note>catalytic</note>
    </ligand>
</feature>
<comment type="cofactor">
    <cofactor evidence="5">
        <name>Fe(2+)</name>
        <dbReference type="ChEBI" id="CHEBI:29033"/>
    </cofactor>
    <text evidence="5">Binds 1 Fe(2+) ion per subunit.</text>
</comment>
<dbReference type="GO" id="GO:0016121">
    <property type="term" value="P:carotene catabolic process"/>
    <property type="evidence" value="ECO:0007669"/>
    <property type="project" value="TreeGrafter"/>
</dbReference>
<dbReference type="EMBL" id="CDSC02000112">
    <property type="protein sequence ID" value="SEH70037.1"/>
    <property type="molecule type" value="Genomic_DNA"/>
</dbReference>
<name>A0A1H6KAA1_9GAMM</name>
<feature type="binding site" evidence="5">
    <location>
        <position position="201"/>
    </location>
    <ligand>
        <name>Fe cation</name>
        <dbReference type="ChEBI" id="CHEBI:24875"/>
        <note>catalytic</note>
    </ligand>
</feature>